<dbReference type="Proteomes" id="UP000772618">
    <property type="component" value="Unassembled WGS sequence"/>
</dbReference>
<feature type="compositionally biased region" description="Basic and acidic residues" evidence="1">
    <location>
        <begin position="20"/>
        <end position="39"/>
    </location>
</feature>
<evidence type="ECO:0000313" key="3">
    <source>
        <dbReference type="Proteomes" id="UP000772618"/>
    </source>
</evidence>
<name>A0ABS5VRC8_9BACT</name>
<protein>
    <submittedName>
        <fullName evidence="2">Uncharacterized protein</fullName>
    </submittedName>
</protein>
<sequence length="59" mass="7055">MPNRRSDTSTVPSRTDNEEEPRRKREHPREEGSVNEHRERVKLRSQKQKDEKLNGSKNN</sequence>
<feature type="region of interest" description="Disordered" evidence="1">
    <location>
        <begin position="1"/>
        <end position="59"/>
    </location>
</feature>
<dbReference type="EMBL" id="JAHESD010000022">
    <property type="protein sequence ID" value="MBT1703896.1"/>
    <property type="molecule type" value="Genomic_DNA"/>
</dbReference>
<keyword evidence="3" id="KW-1185">Reference proteome</keyword>
<reference evidence="2 3" key="1">
    <citation type="submission" date="2021-05" db="EMBL/GenBank/DDBJ databases">
        <title>A Polyphasic approach of four new species of the genus Ohtaekwangia: Ohtaekwangia histidinii sp. nov., Ohtaekwangia cretensis sp. nov., Ohtaekwangia indiensis sp. nov., Ohtaekwangia reichenbachii sp. nov. from diverse environment.</title>
        <authorList>
            <person name="Octaviana S."/>
        </authorList>
    </citation>
    <scope>NUCLEOTIDE SEQUENCE [LARGE SCALE GENOMIC DNA]</scope>
    <source>
        <strain evidence="2 3">PWU20</strain>
    </source>
</reference>
<evidence type="ECO:0000313" key="2">
    <source>
        <dbReference type="EMBL" id="MBT1703896.1"/>
    </source>
</evidence>
<feature type="compositionally biased region" description="Basic and acidic residues" evidence="1">
    <location>
        <begin position="47"/>
        <end position="59"/>
    </location>
</feature>
<dbReference type="RefSeq" id="WP_254153857.1">
    <property type="nucleotide sequence ID" value="NZ_JAHESD010000022.1"/>
</dbReference>
<gene>
    <name evidence="2" type="ORF">KK060_11425</name>
</gene>
<comment type="caution">
    <text evidence="2">The sequence shown here is derived from an EMBL/GenBank/DDBJ whole genome shotgun (WGS) entry which is preliminary data.</text>
</comment>
<organism evidence="2 3">
    <name type="scientific">Chryseosolibacter indicus</name>
    <dbReference type="NCBI Taxonomy" id="2782351"/>
    <lineage>
        <taxon>Bacteria</taxon>
        <taxon>Pseudomonadati</taxon>
        <taxon>Bacteroidota</taxon>
        <taxon>Cytophagia</taxon>
        <taxon>Cytophagales</taxon>
        <taxon>Chryseotaleaceae</taxon>
        <taxon>Chryseosolibacter</taxon>
    </lineage>
</organism>
<accession>A0ABS5VRC8</accession>
<evidence type="ECO:0000256" key="1">
    <source>
        <dbReference type="SAM" id="MobiDB-lite"/>
    </source>
</evidence>
<proteinExistence type="predicted"/>